<evidence type="ECO:0000313" key="3">
    <source>
        <dbReference type="Proteomes" id="UP000245119"/>
    </source>
</evidence>
<keyword evidence="3" id="KW-1185">Reference proteome</keyword>
<feature type="region of interest" description="Disordered" evidence="1">
    <location>
        <begin position="261"/>
        <end position="354"/>
    </location>
</feature>
<dbReference type="Proteomes" id="UP000245119">
    <property type="component" value="Linkage Group LG4"/>
</dbReference>
<name>A0A2T7PHK2_POMCA</name>
<proteinExistence type="predicted"/>
<dbReference type="AlphaFoldDB" id="A0A2T7PHK2"/>
<gene>
    <name evidence="2" type="ORF">C0Q70_08345</name>
</gene>
<accession>A0A2T7PHK2</accession>
<evidence type="ECO:0000256" key="1">
    <source>
        <dbReference type="SAM" id="MobiDB-lite"/>
    </source>
</evidence>
<evidence type="ECO:0000313" key="2">
    <source>
        <dbReference type="EMBL" id="PVD32898.1"/>
    </source>
</evidence>
<feature type="compositionally biased region" description="Basic residues" evidence="1">
    <location>
        <begin position="333"/>
        <end position="343"/>
    </location>
</feature>
<feature type="region of interest" description="Disordered" evidence="1">
    <location>
        <begin position="93"/>
        <end position="113"/>
    </location>
</feature>
<reference evidence="2 3" key="1">
    <citation type="submission" date="2018-04" db="EMBL/GenBank/DDBJ databases">
        <title>The genome of golden apple snail Pomacea canaliculata provides insight into stress tolerance and invasive adaptation.</title>
        <authorList>
            <person name="Liu C."/>
            <person name="Liu B."/>
            <person name="Ren Y."/>
            <person name="Zhang Y."/>
            <person name="Wang H."/>
            <person name="Li S."/>
            <person name="Jiang F."/>
            <person name="Yin L."/>
            <person name="Zhang G."/>
            <person name="Qian W."/>
            <person name="Fan W."/>
        </authorList>
    </citation>
    <scope>NUCLEOTIDE SEQUENCE [LARGE SCALE GENOMIC DNA]</scope>
    <source>
        <strain evidence="2">SZHN2017</strain>
        <tissue evidence="2">Muscle</tissue>
    </source>
</reference>
<comment type="caution">
    <text evidence="2">The sequence shown here is derived from an EMBL/GenBank/DDBJ whole genome shotgun (WGS) entry which is preliminary data.</text>
</comment>
<feature type="region of interest" description="Disordered" evidence="1">
    <location>
        <begin position="26"/>
        <end position="70"/>
    </location>
</feature>
<organism evidence="2 3">
    <name type="scientific">Pomacea canaliculata</name>
    <name type="common">Golden apple snail</name>
    <dbReference type="NCBI Taxonomy" id="400727"/>
    <lineage>
        <taxon>Eukaryota</taxon>
        <taxon>Metazoa</taxon>
        <taxon>Spiralia</taxon>
        <taxon>Lophotrochozoa</taxon>
        <taxon>Mollusca</taxon>
        <taxon>Gastropoda</taxon>
        <taxon>Caenogastropoda</taxon>
        <taxon>Architaenioglossa</taxon>
        <taxon>Ampullarioidea</taxon>
        <taxon>Ampullariidae</taxon>
        <taxon>Pomacea</taxon>
    </lineage>
</organism>
<sequence>MASAASNHTRHLHHHLHHNHGDAALIDSNRSTYGSSEPKDSSDVSSFDSHVYQGRRRSGSSAEDRECCQRPSTVATGVPVSLQPACITRRGGAAEASDPVEPSGQPRFSIADGGKGCQESRALELYLSAPKKTSVLDCVSCDNQNLDRTLCVLAERRTGSSGCVGGSGDAGIVENGCSNSNGALAGSGVRRGKRGRVREVQEVDTNRPLVKLGDVGSEPSASFPWSMTLMSSTSALPDPARRGSNISDMVVWSRRTRNTLCKNHAPPVTSSRDQRVSGSRHFHHHVTGPTVTSGRKGRNGSGTFAARSSSYTHKQRRQQQGAASTTATTSSVHHPRPHHHHYRSNGVSPAMPLRRSASSKRYMWAAAEQRVSGAHSPSLWTSSYHQQFIEQCSICAQHALLVAATQICSSGGGGGGGGVSGGGGNAGEVGLSCSSVHGTYCPLCQQRSCVVPKHSMVLFTQPQGTFITIPLSEKYNPVNGV</sequence>
<feature type="compositionally biased region" description="Low complexity" evidence="1">
    <location>
        <begin position="322"/>
        <end position="331"/>
    </location>
</feature>
<dbReference type="EMBL" id="PZQS01000004">
    <property type="protein sequence ID" value="PVD32898.1"/>
    <property type="molecule type" value="Genomic_DNA"/>
</dbReference>
<protein>
    <submittedName>
        <fullName evidence="2">Uncharacterized protein</fullName>
    </submittedName>
</protein>